<feature type="region of interest" description="Disordered" evidence="1">
    <location>
        <begin position="1"/>
        <end position="40"/>
    </location>
</feature>
<reference evidence="2" key="1">
    <citation type="submission" date="2022-08" db="EMBL/GenBank/DDBJ databases">
        <title>Genomic Encyclopedia of Type Strains, Phase V (KMG-V): Genome sequencing to study the core and pangenomes of soil and plant-associated prokaryotes.</title>
        <authorList>
            <person name="Whitman W."/>
        </authorList>
    </citation>
    <scope>NUCLEOTIDE SEQUENCE</scope>
    <source>
        <strain evidence="2">SP3002</strain>
    </source>
</reference>
<comment type="caution">
    <text evidence="2">The sequence shown here is derived from an EMBL/GenBank/DDBJ whole genome shotgun (WGS) entry which is preliminary data.</text>
</comment>
<evidence type="ECO:0000313" key="2">
    <source>
        <dbReference type="EMBL" id="MCS4159499.1"/>
    </source>
</evidence>
<evidence type="ECO:0000256" key="1">
    <source>
        <dbReference type="SAM" id="MobiDB-lite"/>
    </source>
</evidence>
<dbReference type="Proteomes" id="UP001155110">
    <property type="component" value="Unassembled WGS sequence"/>
</dbReference>
<sequence>MAFDNPRDPGGHFSDPRESEGGGAEIRLQPAPEVKTPGPEEWAEGCRLLGLDPETDPAEHAVPVAYPGDTAAGRFFRLAAENGAEYDLSAMPRSYAAGALTGVFMAWRKHYVDSDTETQTPDA</sequence>
<dbReference type="EMBL" id="JANTZM010000033">
    <property type="protein sequence ID" value="MCS4159499.1"/>
    <property type="molecule type" value="Genomic_DNA"/>
</dbReference>
<protein>
    <submittedName>
        <fullName evidence="2">Uncharacterized protein</fullName>
    </submittedName>
</protein>
<accession>A0AAW5PDH1</accession>
<dbReference type="RefSeq" id="WP_259258611.1">
    <property type="nucleotide sequence ID" value="NZ_JANTZM010000033.1"/>
</dbReference>
<gene>
    <name evidence="2" type="ORF">GGP99_003491</name>
</gene>
<name>A0AAW5PDH1_9BACT</name>
<organism evidence="2 3">
    <name type="scientific">Salinibacter ruber</name>
    <dbReference type="NCBI Taxonomy" id="146919"/>
    <lineage>
        <taxon>Bacteria</taxon>
        <taxon>Pseudomonadati</taxon>
        <taxon>Rhodothermota</taxon>
        <taxon>Rhodothermia</taxon>
        <taxon>Rhodothermales</taxon>
        <taxon>Salinibacteraceae</taxon>
        <taxon>Salinibacter</taxon>
    </lineage>
</organism>
<evidence type="ECO:0000313" key="3">
    <source>
        <dbReference type="Proteomes" id="UP001155110"/>
    </source>
</evidence>
<proteinExistence type="predicted"/>
<feature type="compositionally biased region" description="Basic and acidic residues" evidence="1">
    <location>
        <begin position="1"/>
        <end position="20"/>
    </location>
</feature>
<dbReference type="AlphaFoldDB" id="A0AAW5PDH1"/>